<proteinExistence type="predicted"/>
<evidence type="ECO:0000256" key="1">
    <source>
        <dbReference type="SAM" id="MobiDB-lite"/>
    </source>
</evidence>
<name>A0A9D5C4X1_9LILI</name>
<dbReference type="Proteomes" id="UP001085076">
    <property type="component" value="Miscellaneous, Linkage group lg08"/>
</dbReference>
<sequence>MRELYEERLECFRMLKYDVETDPPVAAESIKIYNAINDGTVNMVDKPLHHFSRPMEDYIKDAPTASVHKDKLADEKIAPPNVVLAIEYKSASEVEEVALPPPPPSEPVKEEAPV</sequence>
<dbReference type="AlphaFoldDB" id="A0A9D5C4X1"/>
<keyword evidence="3" id="KW-1185">Reference proteome</keyword>
<reference evidence="2" key="2">
    <citation type="journal article" date="2022" name="Hortic Res">
        <title>The genome of Dioscorea zingiberensis sheds light on the biosynthesis, origin and evolution of the medicinally important diosgenin saponins.</title>
        <authorList>
            <person name="Li Y."/>
            <person name="Tan C."/>
            <person name="Li Z."/>
            <person name="Guo J."/>
            <person name="Li S."/>
            <person name="Chen X."/>
            <person name="Wang C."/>
            <person name="Dai X."/>
            <person name="Yang H."/>
            <person name="Song W."/>
            <person name="Hou L."/>
            <person name="Xu J."/>
            <person name="Tong Z."/>
            <person name="Xu A."/>
            <person name="Yuan X."/>
            <person name="Wang W."/>
            <person name="Yang Q."/>
            <person name="Chen L."/>
            <person name="Sun Z."/>
            <person name="Wang K."/>
            <person name="Pan B."/>
            <person name="Chen J."/>
            <person name="Bao Y."/>
            <person name="Liu F."/>
            <person name="Qi X."/>
            <person name="Gang D.R."/>
            <person name="Wen J."/>
            <person name="Li J."/>
        </authorList>
    </citation>
    <scope>NUCLEOTIDE SEQUENCE</scope>
    <source>
        <strain evidence="2">Dzin_1.0</strain>
    </source>
</reference>
<reference evidence="2" key="1">
    <citation type="submission" date="2021-03" db="EMBL/GenBank/DDBJ databases">
        <authorList>
            <person name="Li Z."/>
            <person name="Yang C."/>
        </authorList>
    </citation>
    <scope>NUCLEOTIDE SEQUENCE</scope>
    <source>
        <strain evidence="2">Dzin_1.0</strain>
        <tissue evidence="2">Leaf</tissue>
    </source>
</reference>
<gene>
    <name evidence="2" type="ORF">J5N97_027551</name>
</gene>
<organism evidence="2 3">
    <name type="scientific">Dioscorea zingiberensis</name>
    <dbReference type="NCBI Taxonomy" id="325984"/>
    <lineage>
        <taxon>Eukaryota</taxon>
        <taxon>Viridiplantae</taxon>
        <taxon>Streptophyta</taxon>
        <taxon>Embryophyta</taxon>
        <taxon>Tracheophyta</taxon>
        <taxon>Spermatophyta</taxon>
        <taxon>Magnoliopsida</taxon>
        <taxon>Liliopsida</taxon>
        <taxon>Dioscoreales</taxon>
        <taxon>Dioscoreaceae</taxon>
        <taxon>Dioscorea</taxon>
    </lineage>
</organism>
<dbReference type="EMBL" id="JAGGNH010000008">
    <property type="protein sequence ID" value="KAJ0966413.1"/>
    <property type="molecule type" value="Genomic_DNA"/>
</dbReference>
<evidence type="ECO:0000313" key="2">
    <source>
        <dbReference type="EMBL" id="KAJ0966413.1"/>
    </source>
</evidence>
<protein>
    <submittedName>
        <fullName evidence="2">Uncharacterized protein</fullName>
    </submittedName>
</protein>
<evidence type="ECO:0000313" key="3">
    <source>
        <dbReference type="Proteomes" id="UP001085076"/>
    </source>
</evidence>
<accession>A0A9D5C4X1</accession>
<comment type="caution">
    <text evidence="2">The sequence shown here is derived from an EMBL/GenBank/DDBJ whole genome shotgun (WGS) entry which is preliminary data.</text>
</comment>
<dbReference type="OrthoDB" id="44015at2759"/>
<feature type="region of interest" description="Disordered" evidence="1">
    <location>
        <begin position="94"/>
        <end position="114"/>
    </location>
</feature>